<feature type="region of interest" description="Disordered" evidence="1">
    <location>
        <begin position="1"/>
        <end position="36"/>
    </location>
</feature>
<keyword evidence="3" id="KW-1185">Reference proteome</keyword>
<evidence type="ECO:0000313" key="3">
    <source>
        <dbReference type="Proteomes" id="UP001321760"/>
    </source>
</evidence>
<accession>A0AAV9GWW0</accession>
<evidence type="ECO:0000256" key="1">
    <source>
        <dbReference type="SAM" id="MobiDB-lite"/>
    </source>
</evidence>
<organism evidence="2 3">
    <name type="scientific">Podospora aff. communis PSN243</name>
    <dbReference type="NCBI Taxonomy" id="3040156"/>
    <lineage>
        <taxon>Eukaryota</taxon>
        <taxon>Fungi</taxon>
        <taxon>Dikarya</taxon>
        <taxon>Ascomycota</taxon>
        <taxon>Pezizomycotina</taxon>
        <taxon>Sordariomycetes</taxon>
        <taxon>Sordariomycetidae</taxon>
        <taxon>Sordariales</taxon>
        <taxon>Podosporaceae</taxon>
        <taxon>Podospora</taxon>
    </lineage>
</organism>
<sequence length="207" mass="23100">MAHVQSQCSVHGQGSSELMTPKLAEPQQAPRREKVHVKASRAPSCLRPRCSPAAPALCFYFVLFYAAACFRAAAQVSRPSNHSSDAPPSLKLPRRRYLRLKPRDLDLDHARFVFGLHSFPGFRSVLTTYAPPLPRFWLRSVLSISRRLVLAAAGDPDPSRWACIPIQTTHPRSHKSPSVSQHCVFEIRLLCPFTSLANACVRCLIFS</sequence>
<gene>
    <name evidence="2" type="ORF">QBC34DRAFT_19974</name>
</gene>
<feature type="compositionally biased region" description="Polar residues" evidence="1">
    <location>
        <begin position="1"/>
        <end position="18"/>
    </location>
</feature>
<dbReference type="AlphaFoldDB" id="A0AAV9GWW0"/>
<evidence type="ECO:0000313" key="2">
    <source>
        <dbReference type="EMBL" id="KAK4452891.1"/>
    </source>
</evidence>
<dbReference type="Proteomes" id="UP001321760">
    <property type="component" value="Unassembled WGS sequence"/>
</dbReference>
<name>A0AAV9GWW0_9PEZI</name>
<dbReference type="EMBL" id="MU865922">
    <property type="protein sequence ID" value="KAK4452891.1"/>
    <property type="molecule type" value="Genomic_DNA"/>
</dbReference>
<proteinExistence type="predicted"/>
<reference evidence="2" key="2">
    <citation type="submission" date="2023-05" db="EMBL/GenBank/DDBJ databases">
        <authorList>
            <consortium name="Lawrence Berkeley National Laboratory"/>
            <person name="Steindorff A."/>
            <person name="Hensen N."/>
            <person name="Bonometti L."/>
            <person name="Westerberg I."/>
            <person name="Brannstrom I.O."/>
            <person name="Guillou S."/>
            <person name="Cros-Aarteil S."/>
            <person name="Calhoun S."/>
            <person name="Haridas S."/>
            <person name="Kuo A."/>
            <person name="Mondo S."/>
            <person name="Pangilinan J."/>
            <person name="Riley R."/>
            <person name="Labutti K."/>
            <person name="Andreopoulos B."/>
            <person name="Lipzen A."/>
            <person name="Chen C."/>
            <person name="Yanf M."/>
            <person name="Daum C."/>
            <person name="Ng V."/>
            <person name="Clum A."/>
            <person name="Ohm R."/>
            <person name="Martin F."/>
            <person name="Silar P."/>
            <person name="Natvig D."/>
            <person name="Lalanne C."/>
            <person name="Gautier V."/>
            <person name="Ament-Velasquez S.L."/>
            <person name="Kruys A."/>
            <person name="Hutchinson M.I."/>
            <person name="Powell A.J."/>
            <person name="Barry K."/>
            <person name="Miller A.N."/>
            <person name="Grigoriev I.V."/>
            <person name="Debuchy R."/>
            <person name="Gladieux P."/>
            <person name="Thoren M.H."/>
            <person name="Johannesson H."/>
        </authorList>
    </citation>
    <scope>NUCLEOTIDE SEQUENCE</scope>
    <source>
        <strain evidence="2">PSN243</strain>
    </source>
</reference>
<protein>
    <submittedName>
        <fullName evidence="2">Uncharacterized protein</fullName>
    </submittedName>
</protein>
<reference evidence="2" key="1">
    <citation type="journal article" date="2023" name="Mol. Phylogenet. Evol.">
        <title>Genome-scale phylogeny and comparative genomics of the fungal order Sordariales.</title>
        <authorList>
            <person name="Hensen N."/>
            <person name="Bonometti L."/>
            <person name="Westerberg I."/>
            <person name="Brannstrom I.O."/>
            <person name="Guillou S."/>
            <person name="Cros-Aarteil S."/>
            <person name="Calhoun S."/>
            <person name="Haridas S."/>
            <person name="Kuo A."/>
            <person name="Mondo S."/>
            <person name="Pangilinan J."/>
            <person name="Riley R."/>
            <person name="LaButti K."/>
            <person name="Andreopoulos B."/>
            <person name="Lipzen A."/>
            <person name="Chen C."/>
            <person name="Yan M."/>
            <person name="Daum C."/>
            <person name="Ng V."/>
            <person name="Clum A."/>
            <person name="Steindorff A."/>
            <person name="Ohm R.A."/>
            <person name="Martin F."/>
            <person name="Silar P."/>
            <person name="Natvig D.O."/>
            <person name="Lalanne C."/>
            <person name="Gautier V."/>
            <person name="Ament-Velasquez S.L."/>
            <person name="Kruys A."/>
            <person name="Hutchinson M.I."/>
            <person name="Powell A.J."/>
            <person name="Barry K."/>
            <person name="Miller A.N."/>
            <person name="Grigoriev I.V."/>
            <person name="Debuchy R."/>
            <person name="Gladieux P."/>
            <person name="Hiltunen Thoren M."/>
            <person name="Johannesson H."/>
        </authorList>
    </citation>
    <scope>NUCLEOTIDE SEQUENCE</scope>
    <source>
        <strain evidence="2">PSN243</strain>
    </source>
</reference>
<comment type="caution">
    <text evidence="2">The sequence shown here is derived from an EMBL/GenBank/DDBJ whole genome shotgun (WGS) entry which is preliminary data.</text>
</comment>